<dbReference type="InterPro" id="IPR036529">
    <property type="entry name" value="KIX_dom_sf"/>
</dbReference>
<evidence type="ECO:0000313" key="6">
    <source>
        <dbReference type="RefSeq" id="XP_031383390.1"/>
    </source>
</evidence>
<keyword evidence="5" id="KW-1185">Reference proteome</keyword>
<evidence type="ECO:0000313" key="3">
    <source>
        <dbReference type="EMBL" id="OWM71762.1"/>
    </source>
</evidence>
<sequence length="433" mass="48720">MPRPGPRPYECVRRAWHSDRHQPIRGSIIQQIFRVAHQTHTSSTMKNREWQSKLPAVVLRAEEIMYSKANSEAEYSNPDTLWDRLNDAINTIIRRDETTETGELLPPCVEAALNLGCVPQRASRSQRHNNPRIYLTPRPQGPPPPPPDPCRSSDNHYHNHNHNNKSANDRSPQFPPVVPPDNRSRFMRSEAVNSGLLVSDSNSDSLASPCHFQFQQPLSESCPHGCNHNQLMNLGSVYPLYYGTNFKVQQESLSSFQILDRPHSDSVIAGTPVRTFTMEPADIRILHNHFASQTNAENISTAIAVAGSDFRRTEPKSIGKECDLSLRLGIPSASSTIMESNSAQERRDPRLDGSQEGPRMNREYTFLPLESSVYSSNCCSSKRSSEDGDRHLLATVRKRRAIFDDSQENVPYVSQPELPSNWYNDGRAEGPGT</sequence>
<dbReference type="RefSeq" id="XP_031383390.1">
    <property type="nucleotide sequence ID" value="XM_031527530.1"/>
</dbReference>
<feature type="region of interest" description="Disordered" evidence="2">
    <location>
        <begin position="335"/>
        <end position="360"/>
    </location>
</feature>
<evidence type="ECO:0000256" key="2">
    <source>
        <dbReference type="SAM" id="MobiDB-lite"/>
    </source>
</evidence>
<dbReference type="PANTHER" id="PTHR35300">
    <property type="entry name" value="COACTIVATOR CBP, KIX DOMAIN-CONTAINING PROTEIN-RELATED"/>
    <property type="match status" value="1"/>
</dbReference>
<feature type="region of interest" description="Disordered" evidence="2">
    <location>
        <begin position="120"/>
        <end position="184"/>
    </location>
</feature>
<dbReference type="Proteomes" id="UP000197138">
    <property type="component" value="Unassembled WGS sequence"/>
</dbReference>
<dbReference type="AlphaFoldDB" id="A0A218WIC3"/>
<evidence type="ECO:0000256" key="1">
    <source>
        <dbReference type="ARBA" id="ARBA00023242"/>
    </source>
</evidence>
<name>A0A218WIC3_PUNGR</name>
<feature type="region of interest" description="Disordered" evidence="2">
    <location>
        <begin position="404"/>
        <end position="433"/>
    </location>
</feature>
<feature type="compositionally biased region" description="Pro residues" evidence="2">
    <location>
        <begin position="139"/>
        <end position="149"/>
    </location>
</feature>
<reference evidence="4" key="1">
    <citation type="journal article" date="2017" name="Plant J.">
        <title>The pomegranate (Punica granatum L.) genome and the genomics of punicalagin biosynthesis.</title>
        <authorList>
            <person name="Qin G."/>
            <person name="Xu C."/>
            <person name="Ming R."/>
            <person name="Tang H."/>
            <person name="Guyot R."/>
            <person name="Kramer E.M."/>
            <person name="Hu Y."/>
            <person name="Yi X."/>
            <person name="Qi Y."/>
            <person name="Xu X."/>
            <person name="Gao Z."/>
            <person name="Pan H."/>
            <person name="Jian J."/>
            <person name="Tian Y."/>
            <person name="Yue Z."/>
            <person name="Xu Y."/>
        </authorList>
    </citation>
    <scope>NUCLEOTIDE SEQUENCE [LARGE SCALE GENOMIC DNA]</scope>
    <source>
        <strain evidence="4">cv. Dabenzi</strain>
    </source>
</reference>
<dbReference type="PANTHER" id="PTHR35300:SF4">
    <property type="entry name" value="HISTONE ACETYLTRANSFERASE"/>
    <property type="match status" value="1"/>
</dbReference>
<dbReference type="OrthoDB" id="1937968at2759"/>
<reference evidence="6" key="4">
    <citation type="submission" date="2025-04" db="UniProtKB">
        <authorList>
            <consortium name="RefSeq"/>
        </authorList>
    </citation>
    <scope>IDENTIFICATION</scope>
    <source>
        <tissue evidence="6">Leaf</tissue>
    </source>
</reference>
<gene>
    <name evidence="6" type="primary">LOC116197388</name>
    <name evidence="3" type="ORF">CDL15_Pgr005950</name>
</gene>
<dbReference type="GO" id="GO:0003712">
    <property type="term" value="F:transcription coregulator activity"/>
    <property type="evidence" value="ECO:0007669"/>
    <property type="project" value="InterPro"/>
</dbReference>
<dbReference type="GO" id="GO:0006355">
    <property type="term" value="P:regulation of DNA-templated transcription"/>
    <property type="evidence" value="ECO:0007669"/>
    <property type="project" value="InterPro"/>
</dbReference>
<reference evidence="5" key="3">
    <citation type="journal article" date="2020" name="Plant Biotechnol. J.">
        <title>The pomegranate (Punica granatum L.) draft genome dissects genetic divergence between soft- and hard-seeded cultivars.</title>
        <authorList>
            <person name="Luo X."/>
            <person name="Li H."/>
            <person name="Wu Z."/>
            <person name="Yao W."/>
            <person name="Zhao P."/>
            <person name="Cao D."/>
            <person name="Yu H."/>
            <person name="Li K."/>
            <person name="Poudel K."/>
            <person name="Zhao D."/>
            <person name="Zhang F."/>
            <person name="Xia X."/>
            <person name="Chen L."/>
            <person name="Wang Q."/>
            <person name="Jing D."/>
            <person name="Cao S."/>
        </authorList>
    </citation>
    <scope>NUCLEOTIDE SEQUENCE [LARGE SCALE GENOMIC DNA]</scope>
</reference>
<evidence type="ECO:0000313" key="5">
    <source>
        <dbReference type="Proteomes" id="UP000515151"/>
    </source>
</evidence>
<dbReference type="GeneID" id="116197388"/>
<proteinExistence type="predicted"/>
<feature type="compositionally biased region" description="Basic and acidic residues" evidence="2">
    <location>
        <begin position="344"/>
        <end position="353"/>
    </location>
</feature>
<dbReference type="EMBL" id="MTKT01004399">
    <property type="protein sequence ID" value="OWM71762.1"/>
    <property type="molecule type" value="Genomic_DNA"/>
</dbReference>
<protein>
    <submittedName>
        <fullName evidence="6">Uncharacterized protein LOC116197388</fullName>
    </submittedName>
</protein>
<evidence type="ECO:0000313" key="4">
    <source>
        <dbReference type="Proteomes" id="UP000197138"/>
    </source>
</evidence>
<dbReference type="Proteomes" id="UP000515151">
    <property type="component" value="Chromosome 2"/>
</dbReference>
<keyword evidence="1" id="KW-0539">Nucleus</keyword>
<accession>A0A218WIC3</accession>
<reference evidence="3" key="2">
    <citation type="submission" date="2017-06" db="EMBL/GenBank/DDBJ databases">
        <title>The pomegranate genome and the genomics of punicalagin biosynthesis.</title>
        <authorList>
            <person name="Xu C."/>
        </authorList>
    </citation>
    <scope>NUCLEOTIDE SEQUENCE [LARGE SCALE GENOMIC DNA]</scope>
    <source>
        <tissue evidence="3">Fresh leaf</tissue>
    </source>
</reference>
<dbReference type="Gene3D" id="1.10.246.20">
    <property type="entry name" value="Coactivator CBP, KIX domain"/>
    <property type="match status" value="1"/>
</dbReference>
<organism evidence="3 4">
    <name type="scientific">Punica granatum</name>
    <name type="common">Pomegranate</name>
    <dbReference type="NCBI Taxonomy" id="22663"/>
    <lineage>
        <taxon>Eukaryota</taxon>
        <taxon>Viridiplantae</taxon>
        <taxon>Streptophyta</taxon>
        <taxon>Embryophyta</taxon>
        <taxon>Tracheophyta</taxon>
        <taxon>Spermatophyta</taxon>
        <taxon>Magnoliopsida</taxon>
        <taxon>eudicotyledons</taxon>
        <taxon>Gunneridae</taxon>
        <taxon>Pentapetalae</taxon>
        <taxon>rosids</taxon>
        <taxon>malvids</taxon>
        <taxon>Myrtales</taxon>
        <taxon>Lythraceae</taxon>
        <taxon>Punica</taxon>
    </lineage>
</organism>